<comment type="caution">
    <text evidence="1">The sequence shown here is derived from an EMBL/GenBank/DDBJ whole genome shotgun (WGS) entry which is preliminary data.</text>
</comment>
<dbReference type="EMBL" id="BMPI01000012">
    <property type="protein sequence ID" value="GGM26198.1"/>
    <property type="molecule type" value="Genomic_DNA"/>
</dbReference>
<sequence>MLRRRRQGPRAGCYGAGMWAPGSCPAEPPALVATLPVPDAWHESYLPPAISGGLLLAAGGPAPGAAGDAGPDLVALVALDVVAAVERFRVSMPLAVRGAEGSQVGLPRPLPDGRILLPVYRWDESFTVYLIDADGRILREDDLAAGREVELDVYGADVGVKLWQEPLAVGADAYLASWVYRARSWHLQCRDLATGAARWEAPERVIVVAGEVAVTEAEPERPGVGGTVVGRAVADGTERWRLPPAPIFPERARSFGAVVGDSLVLVDRGRRLAAAALREEAIVARAMELDVEPDRIDFDDLARAWEREHPPPGEDLVGYDLTGGHERWRYPVEGEIVSVAAGPAAVRAVTVDAARRCRLERIRLDGQHAHRDEPVTLDAGDEPPAIAYVDDAHLLLASATELVCVSTPAPRTVRWRLPLPDSPLVPRPNPGDRRILAASIAVTRRRVAVRGFDAVRIYAG</sequence>
<dbReference type="Gene3D" id="2.130.10.10">
    <property type="entry name" value="YVTN repeat-like/Quinoprotein amine dehydrogenase"/>
    <property type="match status" value="1"/>
</dbReference>
<reference evidence="1" key="2">
    <citation type="submission" date="2020-09" db="EMBL/GenBank/DDBJ databases">
        <authorList>
            <person name="Sun Q."/>
            <person name="Ohkuma M."/>
        </authorList>
    </citation>
    <scope>NUCLEOTIDE SEQUENCE</scope>
    <source>
        <strain evidence="1">JCM 19831</strain>
    </source>
</reference>
<proteinExistence type="predicted"/>
<reference evidence="1" key="1">
    <citation type="journal article" date="2014" name="Int. J. Syst. Evol. Microbiol.">
        <title>Complete genome sequence of Corynebacterium casei LMG S-19264T (=DSM 44701T), isolated from a smear-ripened cheese.</title>
        <authorList>
            <consortium name="US DOE Joint Genome Institute (JGI-PGF)"/>
            <person name="Walter F."/>
            <person name="Albersmeier A."/>
            <person name="Kalinowski J."/>
            <person name="Ruckert C."/>
        </authorList>
    </citation>
    <scope>NUCLEOTIDE SEQUENCE</scope>
    <source>
        <strain evidence="1">JCM 19831</strain>
    </source>
</reference>
<organism evidence="1 2">
    <name type="scientific">Dactylosporangium sucinum</name>
    <dbReference type="NCBI Taxonomy" id="1424081"/>
    <lineage>
        <taxon>Bacteria</taxon>
        <taxon>Bacillati</taxon>
        <taxon>Actinomycetota</taxon>
        <taxon>Actinomycetes</taxon>
        <taxon>Micromonosporales</taxon>
        <taxon>Micromonosporaceae</taxon>
        <taxon>Dactylosporangium</taxon>
    </lineage>
</organism>
<keyword evidence="2" id="KW-1185">Reference proteome</keyword>
<dbReference type="AlphaFoldDB" id="A0A917WSQ6"/>
<protein>
    <submittedName>
        <fullName evidence="1">Uncharacterized protein</fullName>
    </submittedName>
</protein>
<dbReference type="SUPFAM" id="SSF50998">
    <property type="entry name" value="Quinoprotein alcohol dehydrogenase-like"/>
    <property type="match status" value="1"/>
</dbReference>
<gene>
    <name evidence="1" type="ORF">GCM10007977_029170</name>
</gene>
<evidence type="ECO:0000313" key="2">
    <source>
        <dbReference type="Proteomes" id="UP000642070"/>
    </source>
</evidence>
<evidence type="ECO:0000313" key="1">
    <source>
        <dbReference type="EMBL" id="GGM26198.1"/>
    </source>
</evidence>
<dbReference type="InterPro" id="IPR011047">
    <property type="entry name" value="Quinoprotein_ADH-like_sf"/>
</dbReference>
<dbReference type="InterPro" id="IPR015943">
    <property type="entry name" value="WD40/YVTN_repeat-like_dom_sf"/>
</dbReference>
<name>A0A917WSQ6_9ACTN</name>
<dbReference type="Proteomes" id="UP000642070">
    <property type="component" value="Unassembled WGS sequence"/>
</dbReference>
<accession>A0A917WSQ6</accession>